<dbReference type="GO" id="GO:0005829">
    <property type="term" value="C:cytosol"/>
    <property type="evidence" value="ECO:0007669"/>
    <property type="project" value="TreeGrafter"/>
</dbReference>
<name>A0A238ZGG6_9PSED</name>
<keyword evidence="4" id="KW-0804">Transcription</keyword>
<sequence length="311" mass="34231">MRINQRALAYLNEVIHHRSLRRAAQHLNIDPSAISRQIAALEQELDTRLLERTAQGVSPTEAGEMLVAHYRQQQANDRGVLSRLSDLRGLRQGHVRIAVGEGFIADLISQPLQSFILSHPGIDLEVNMAGANEAIGLVKEDAVDFALVYAPAEDDSLHVHVDTLQPLDLITPPDHPLAQSTSPISMAALRNESLALIHNSTGMGQLAVIVAQLEHLQLRPKLRTNSVAVLVNFVKSGIGVAFMPELTVSDELQSGSIRRCTLANRALRDARARIVSHKGRELTVASQACLEHLRDGMRFFNDHAPSIRDRK</sequence>
<dbReference type="Pfam" id="PF00126">
    <property type="entry name" value="HTH_1"/>
    <property type="match status" value="1"/>
</dbReference>
<dbReference type="AlphaFoldDB" id="A0A238ZGG6"/>
<dbReference type="EMBL" id="FZOG01000001">
    <property type="protein sequence ID" value="SNR82606.1"/>
    <property type="molecule type" value="Genomic_DNA"/>
</dbReference>
<dbReference type="InterPro" id="IPR005119">
    <property type="entry name" value="LysR_subst-bd"/>
</dbReference>
<keyword evidence="3 6" id="KW-0238">DNA-binding</keyword>
<dbReference type="PANTHER" id="PTHR30419">
    <property type="entry name" value="HTH-TYPE TRANSCRIPTIONAL REGULATOR YBHD"/>
    <property type="match status" value="1"/>
</dbReference>
<dbReference type="InterPro" id="IPR036390">
    <property type="entry name" value="WH_DNA-bd_sf"/>
</dbReference>
<evidence type="ECO:0000256" key="1">
    <source>
        <dbReference type="ARBA" id="ARBA00009437"/>
    </source>
</evidence>
<evidence type="ECO:0000256" key="4">
    <source>
        <dbReference type="ARBA" id="ARBA00023163"/>
    </source>
</evidence>
<evidence type="ECO:0000256" key="2">
    <source>
        <dbReference type="ARBA" id="ARBA00023015"/>
    </source>
</evidence>
<dbReference type="RefSeq" id="WP_089358635.1">
    <property type="nucleotide sequence ID" value="NZ_FZOG01000001.1"/>
</dbReference>
<dbReference type="SUPFAM" id="SSF46785">
    <property type="entry name" value="Winged helix' DNA-binding domain"/>
    <property type="match status" value="1"/>
</dbReference>
<keyword evidence="2" id="KW-0805">Transcription regulation</keyword>
<dbReference type="Gene3D" id="1.10.10.10">
    <property type="entry name" value="Winged helix-like DNA-binding domain superfamily/Winged helix DNA-binding domain"/>
    <property type="match status" value="1"/>
</dbReference>
<gene>
    <name evidence="6" type="ORF">SAMN05216255_0418</name>
</gene>
<dbReference type="Proteomes" id="UP000242915">
    <property type="component" value="Unassembled WGS sequence"/>
</dbReference>
<dbReference type="Pfam" id="PF03466">
    <property type="entry name" value="LysR_substrate"/>
    <property type="match status" value="1"/>
</dbReference>
<reference evidence="7" key="1">
    <citation type="submission" date="2017-06" db="EMBL/GenBank/DDBJ databases">
        <authorList>
            <person name="Varghese N."/>
            <person name="Submissions S."/>
        </authorList>
    </citation>
    <scope>NUCLEOTIDE SEQUENCE [LARGE SCALE GENOMIC DNA]</scope>
    <source>
        <strain evidence="7">CIP 108523</strain>
    </source>
</reference>
<protein>
    <submittedName>
        <fullName evidence="6">DNA-binding transcriptional regulator, LysR family</fullName>
    </submittedName>
</protein>
<evidence type="ECO:0000313" key="7">
    <source>
        <dbReference type="Proteomes" id="UP000242915"/>
    </source>
</evidence>
<evidence type="ECO:0000259" key="5">
    <source>
        <dbReference type="PROSITE" id="PS50931"/>
    </source>
</evidence>
<dbReference type="PROSITE" id="PS50931">
    <property type="entry name" value="HTH_LYSR"/>
    <property type="match status" value="1"/>
</dbReference>
<comment type="similarity">
    <text evidence="1">Belongs to the LysR transcriptional regulatory family.</text>
</comment>
<dbReference type="InterPro" id="IPR036388">
    <property type="entry name" value="WH-like_DNA-bd_sf"/>
</dbReference>
<accession>A0A238ZGG6</accession>
<dbReference type="SUPFAM" id="SSF53850">
    <property type="entry name" value="Periplasmic binding protein-like II"/>
    <property type="match status" value="1"/>
</dbReference>
<dbReference type="InterPro" id="IPR000847">
    <property type="entry name" value="LysR_HTH_N"/>
</dbReference>
<dbReference type="FunFam" id="1.10.10.10:FF:000001">
    <property type="entry name" value="LysR family transcriptional regulator"/>
    <property type="match status" value="1"/>
</dbReference>
<dbReference type="InterPro" id="IPR050950">
    <property type="entry name" value="HTH-type_LysR_regulators"/>
</dbReference>
<dbReference type="PANTHER" id="PTHR30419:SF8">
    <property type="entry name" value="NITROGEN ASSIMILATION TRANSCRIPTIONAL ACTIVATOR-RELATED"/>
    <property type="match status" value="1"/>
</dbReference>
<proteinExistence type="inferred from homology"/>
<dbReference type="GO" id="GO:0003700">
    <property type="term" value="F:DNA-binding transcription factor activity"/>
    <property type="evidence" value="ECO:0007669"/>
    <property type="project" value="InterPro"/>
</dbReference>
<dbReference type="GO" id="GO:0003677">
    <property type="term" value="F:DNA binding"/>
    <property type="evidence" value="ECO:0007669"/>
    <property type="project" value="UniProtKB-KW"/>
</dbReference>
<keyword evidence="7" id="KW-1185">Reference proteome</keyword>
<organism evidence="6 7">
    <name type="scientific">Pseudomonas segetis</name>
    <dbReference type="NCBI Taxonomy" id="298908"/>
    <lineage>
        <taxon>Bacteria</taxon>
        <taxon>Pseudomonadati</taxon>
        <taxon>Pseudomonadota</taxon>
        <taxon>Gammaproteobacteria</taxon>
        <taxon>Pseudomonadales</taxon>
        <taxon>Pseudomonadaceae</taxon>
        <taxon>Pseudomonas</taxon>
    </lineage>
</organism>
<dbReference type="Gene3D" id="3.40.190.290">
    <property type="match status" value="1"/>
</dbReference>
<feature type="domain" description="HTH lysR-type" evidence="5">
    <location>
        <begin position="1"/>
        <end position="60"/>
    </location>
</feature>
<evidence type="ECO:0000256" key="3">
    <source>
        <dbReference type="ARBA" id="ARBA00023125"/>
    </source>
</evidence>
<evidence type="ECO:0000313" key="6">
    <source>
        <dbReference type="EMBL" id="SNR82606.1"/>
    </source>
</evidence>